<dbReference type="Proteomes" id="UP000478052">
    <property type="component" value="Unassembled WGS sequence"/>
</dbReference>
<feature type="compositionally biased region" description="Low complexity" evidence="1">
    <location>
        <begin position="63"/>
        <end position="78"/>
    </location>
</feature>
<dbReference type="EMBL" id="VUJU01000553">
    <property type="protein sequence ID" value="KAF0769691.1"/>
    <property type="molecule type" value="Genomic_DNA"/>
</dbReference>
<accession>A0A6G0ZFF0</accession>
<evidence type="ECO:0000313" key="2">
    <source>
        <dbReference type="EMBL" id="KAF0769691.1"/>
    </source>
</evidence>
<name>A0A6G0ZFF0_APHCR</name>
<sequence length="137" mass="14061">ARVRVSAATPWATIRTCSTGTCSPRRGGGGNVGRHRERARAPPFCPPSRGSERAAGRSRSCRDAAAAAAGPHPPGQRARPSERDNGGDRVRQCVCARGGVCQAAACVRVCARVLCASATVLAGCCRSAARSPLPLAI</sequence>
<gene>
    <name evidence="2" type="ORF">FWK35_00017577</name>
</gene>
<comment type="caution">
    <text evidence="2">The sequence shown here is derived from an EMBL/GenBank/DDBJ whole genome shotgun (WGS) entry which is preliminary data.</text>
</comment>
<evidence type="ECO:0000313" key="3">
    <source>
        <dbReference type="Proteomes" id="UP000478052"/>
    </source>
</evidence>
<protein>
    <submittedName>
        <fullName evidence="2">Uncharacterized protein</fullName>
    </submittedName>
</protein>
<keyword evidence="3" id="KW-1185">Reference proteome</keyword>
<reference evidence="2 3" key="1">
    <citation type="submission" date="2019-08" db="EMBL/GenBank/DDBJ databases">
        <title>Whole genome of Aphis craccivora.</title>
        <authorList>
            <person name="Voronova N.V."/>
            <person name="Shulinski R.S."/>
            <person name="Bandarenka Y.V."/>
            <person name="Zhorov D.G."/>
            <person name="Warner D."/>
        </authorList>
    </citation>
    <scope>NUCLEOTIDE SEQUENCE [LARGE SCALE GENOMIC DNA]</scope>
    <source>
        <strain evidence="2">180601</strain>
        <tissue evidence="2">Whole Body</tissue>
    </source>
</reference>
<evidence type="ECO:0000256" key="1">
    <source>
        <dbReference type="SAM" id="MobiDB-lite"/>
    </source>
</evidence>
<feature type="non-terminal residue" evidence="2">
    <location>
        <position position="1"/>
    </location>
</feature>
<dbReference type="AlphaFoldDB" id="A0A6G0ZFF0"/>
<feature type="compositionally biased region" description="Basic and acidic residues" evidence="1">
    <location>
        <begin position="79"/>
        <end position="88"/>
    </location>
</feature>
<proteinExistence type="predicted"/>
<feature type="region of interest" description="Disordered" evidence="1">
    <location>
        <begin position="25"/>
        <end position="88"/>
    </location>
</feature>
<organism evidence="2 3">
    <name type="scientific">Aphis craccivora</name>
    <name type="common">Cowpea aphid</name>
    <dbReference type="NCBI Taxonomy" id="307492"/>
    <lineage>
        <taxon>Eukaryota</taxon>
        <taxon>Metazoa</taxon>
        <taxon>Ecdysozoa</taxon>
        <taxon>Arthropoda</taxon>
        <taxon>Hexapoda</taxon>
        <taxon>Insecta</taxon>
        <taxon>Pterygota</taxon>
        <taxon>Neoptera</taxon>
        <taxon>Paraneoptera</taxon>
        <taxon>Hemiptera</taxon>
        <taxon>Sternorrhyncha</taxon>
        <taxon>Aphidomorpha</taxon>
        <taxon>Aphidoidea</taxon>
        <taxon>Aphididae</taxon>
        <taxon>Aphidini</taxon>
        <taxon>Aphis</taxon>
        <taxon>Aphis</taxon>
    </lineage>
</organism>